<sequence>MHRNLERLGAGLLALFVPNIRAAGLAGACAWNRYPSCWQCGGAPCTAYCCDGLGCNPVICG</sequence>
<dbReference type="Proteomes" id="UP000588112">
    <property type="component" value="Unassembled WGS sequence"/>
</dbReference>
<dbReference type="EMBL" id="JACHBR010000002">
    <property type="protein sequence ID" value="MBB5630682.1"/>
    <property type="molecule type" value="Genomic_DNA"/>
</dbReference>
<protein>
    <submittedName>
        <fullName evidence="1">Uncharacterized protein</fullName>
    </submittedName>
</protein>
<keyword evidence="2" id="KW-1185">Reference proteome</keyword>
<proteinExistence type="predicted"/>
<dbReference type="AlphaFoldDB" id="A0A7W9DTD7"/>
<evidence type="ECO:0000313" key="1">
    <source>
        <dbReference type="EMBL" id="MBB5630682.1"/>
    </source>
</evidence>
<evidence type="ECO:0000313" key="2">
    <source>
        <dbReference type="Proteomes" id="UP000588112"/>
    </source>
</evidence>
<gene>
    <name evidence="1" type="ORF">BJ981_006446</name>
</gene>
<reference evidence="1 2" key="1">
    <citation type="submission" date="2020-08" db="EMBL/GenBank/DDBJ databases">
        <title>Sequencing the genomes of 1000 actinobacteria strains.</title>
        <authorList>
            <person name="Klenk H.-P."/>
        </authorList>
    </citation>
    <scope>NUCLEOTIDE SEQUENCE [LARGE SCALE GENOMIC DNA]</scope>
    <source>
        <strain evidence="1 2">DSM 45790</strain>
    </source>
</reference>
<accession>A0A7W9DTD7</accession>
<organism evidence="1 2">
    <name type="scientific">Sphaerisporangium krabiense</name>
    <dbReference type="NCBI Taxonomy" id="763782"/>
    <lineage>
        <taxon>Bacteria</taxon>
        <taxon>Bacillati</taxon>
        <taxon>Actinomycetota</taxon>
        <taxon>Actinomycetes</taxon>
        <taxon>Streptosporangiales</taxon>
        <taxon>Streptosporangiaceae</taxon>
        <taxon>Sphaerisporangium</taxon>
    </lineage>
</organism>
<name>A0A7W9DTD7_9ACTN</name>
<comment type="caution">
    <text evidence="1">The sequence shown here is derived from an EMBL/GenBank/DDBJ whole genome shotgun (WGS) entry which is preliminary data.</text>
</comment>